<dbReference type="eggNOG" id="KOG1349">
    <property type="taxonomic scope" value="Eukaryota"/>
</dbReference>
<dbReference type="PANTHER" id="PTHR48067">
    <property type="entry name" value="GPI-ANCHOR TRANSAMIDASE"/>
    <property type="match status" value="1"/>
</dbReference>
<dbReference type="GO" id="GO:0042765">
    <property type="term" value="C:GPI-anchor transamidase complex"/>
    <property type="evidence" value="ECO:0007669"/>
    <property type="project" value="EnsemblFungi"/>
</dbReference>
<comment type="similarity">
    <text evidence="2">Belongs to the peptidase C13 family.</text>
</comment>
<dbReference type="PRINTS" id="PR00776">
    <property type="entry name" value="HEMOGLOBNASE"/>
</dbReference>
<evidence type="ECO:0000256" key="1">
    <source>
        <dbReference type="ARBA" id="ARBA00004687"/>
    </source>
</evidence>
<name>D8QE17_SCHCM</name>
<evidence type="ECO:0000256" key="2">
    <source>
        <dbReference type="ARBA" id="ARBA00009941"/>
    </source>
</evidence>
<organism evidence="8">
    <name type="scientific">Schizophyllum commune (strain H4-8 / FGSC 9210)</name>
    <name type="common">Split gill fungus</name>
    <dbReference type="NCBI Taxonomy" id="578458"/>
    <lineage>
        <taxon>Eukaryota</taxon>
        <taxon>Fungi</taxon>
        <taxon>Dikarya</taxon>
        <taxon>Basidiomycota</taxon>
        <taxon>Agaricomycotina</taxon>
        <taxon>Agaricomycetes</taxon>
        <taxon>Agaricomycetidae</taxon>
        <taxon>Agaricales</taxon>
        <taxon>Schizophyllaceae</taxon>
        <taxon>Schizophyllum</taxon>
    </lineage>
</organism>
<dbReference type="Proteomes" id="UP000007431">
    <property type="component" value="Unassembled WGS sequence"/>
</dbReference>
<feature type="active site" description="Nucleophile" evidence="5">
    <location>
        <position position="209"/>
    </location>
</feature>
<dbReference type="GO" id="GO:0006508">
    <property type="term" value="P:proteolysis"/>
    <property type="evidence" value="ECO:0007669"/>
    <property type="project" value="InterPro"/>
</dbReference>
<dbReference type="Pfam" id="PF01650">
    <property type="entry name" value="Peptidase_C13"/>
    <property type="match status" value="1"/>
</dbReference>
<protein>
    <recommendedName>
        <fullName evidence="9">GPI-anchor transamidase</fullName>
    </recommendedName>
</protein>
<dbReference type="Gene3D" id="3.40.50.1460">
    <property type="match status" value="1"/>
</dbReference>
<evidence type="ECO:0000256" key="4">
    <source>
        <dbReference type="ARBA" id="ARBA00022729"/>
    </source>
</evidence>
<dbReference type="GO" id="GO:0006506">
    <property type="term" value="P:GPI anchor biosynthetic process"/>
    <property type="evidence" value="ECO:0007669"/>
    <property type="project" value="UniProtKB-UniPathway"/>
</dbReference>
<dbReference type="MEROPS" id="C13.005"/>
<keyword evidence="8" id="KW-1185">Reference proteome</keyword>
<evidence type="ECO:0000256" key="6">
    <source>
        <dbReference type="SAM" id="SignalP"/>
    </source>
</evidence>
<dbReference type="InterPro" id="IPR028361">
    <property type="entry name" value="GPI_transamidase"/>
</dbReference>
<evidence type="ECO:0000313" key="7">
    <source>
        <dbReference type="EMBL" id="EFI93778.1"/>
    </source>
</evidence>
<dbReference type="GO" id="GO:0003923">
    <property type="term" value="F:GPI-anchor transamidase activity"/>
    <property type="evidence" value="ECO:0007669"/>
    <property type="project" value="EnsemblFungi"/>
</dbReference>
<dbReference type="KEGG" id="scm:SCHCO_02691826"/>
<dbReference type="PIRSF" id="PIRSF500138">
    <property type="entry name" value="GPI8"/>
    <property type="match status" value="1"/>
</dbReference>
<dbReference type="GeneID" id="9591091"/>
<dbReference type="FunFam" id="3.40.50.1460:FF:000003">
    <property type="entry name" value="GPI-anchor transamidase"/>
    <property type="match status" value="1"/>
</dbReference>
<dbReference type="InParanoid" id="D8QE17"/>
<feature type="chain" id="PRO_5027680231" description="GPI-anchor transamidase" evidence="6">
    <location>
        <begin position="21"/>
        <end position="393"/>
    </location>
</feature>
<accession>D8QE17</accession>
<keyword evidence="4 6" id="KW-0732">Signal</keyword>
<dbReference type="FunCoup" id="D8QE17">
    <property type="interactions" value="337"/>
</dbReference>
<feature type="signal peptide" evidence="6">
    <location>
        <begin position="1"/>
        <end position="20"/>
    </location>
</feature>
<dbReference type="PIRSF" id="PIRSF019663">
    <property type="entry name" value="Legumain"/>
    <property type="match status" value="1"/>
</dbReference>
<evidence type="ECO:0000256" key="3">
    <source>
        <dbReference type="ARBA" id="ARBA00022502"/>
    </source>
</evidence>
<sequence length="393" mass="44079">MRFPLHLLLLLSGWIAGSLANTQEDAVRELFARDDTLGPPTTSTHTNNWAVLVCASRYWFNYRHMANALGMYRTVKRLGIPDSNIILMLGDDAACNPRNKFPGSVYAEKGCKLDLYGDNVEVDYRGYEVTVENFIRLLTGRVDPSVPRSKRLLTDDRSNIFIYMTGHGGNEFLKFQDTEEISAFDIADAFAQMHEKRRYNEIFFMIDTCQANTMYSKFYSPNVLATGSSLLDENSYSHENDPDLGIAVIDSYTHYVLEYLEGINKTSPLTMQDLFDHYDVEKIRSHPGVRSDLFKRPVESALITDFFGGVAQVEVMQNVADIAVDSAPTDDALAQEEASSHLTSAPKIGAVPPRNMSIEQHTEVSSRNSTWRVCRSWVGLGLVGGLVGWVSTR</sequence>
<dbReference type="OrthoDB" id="192611at2759"/>
<evidence type="ECO:0000256" key="5">
    <source>
        <dbReference type="PIRSR" id="PIRSR019663-1"/>
    </source>
</evidence>
<feature type="active site" evidence="5">
    <location>
        <position position="167"/>
    </location>
</feature>
<dbReference type="AlphaFoldDB" id="D8QE17"/>
<dbReference type="OMA" id="VMESQFP"/>
<evidence type="ECO:0008006" key="9">
    <source>
        <dbReference type="Google" id="ProtNLM"/>
    </source>
</evidence>
<evidence type="ECO:0000313" key="8">
    <source>
        <dbReference type="Proteomes" id="UP000007431"/>
    </source>
</evidence>
<dbReference type="EMBL" id="GL377310">
    <property type="protein sequence ID" value="EFI93778.1"/>
    <property type="molecule type" value="Genomic_DNA"/>
</dbReference>
<dbReference type="GO" id="GO:0016255">
    <property type="term" value="P:attachment of GPI anchor to protein"/>
    <property type="evidence" value="ECO:0007669"/>
    <property type="project" value="EnsemblFungi"/>
</dbReference>
<comment type="pathway">
    <text evidence="1">Glycolipid biosynthesis; glycosylphosphatidylinositol-anchor biosynthesis.</text>
</comment>
<proteinExistence type="inferred from homology"/>
<dbReference type="UniPathway" id="UPA00196"/>
<gene>
    <name evidence="7" type="ORF">SCHCODRAFT_70043</name>
</gene>
<dbReference type="VEuPathDB" id="FungiDB:SCHCODRAFT_02691826"/>
<dbReference type="PANTHER" id="PTHR48067:SF1">
    <property type="entry name" value="GPI-ANCHOR TRANSAMIDASE"/>
    <property type="match status" value="1"/>
</dbReference>
<dbReference type="InterPro" id="IPR001096">
    <property type="entry name" value="Peptidase_C13"/>
</dbReference>
<keyword evidence="3" id="KW-0337">GPI-anchor biosynthesis</keyword>
<dbReference type="HOGENOM" id="CLU_044656_0_1_1"/>
<dbReference type="RefSeq" id="XP_003028681.1">
    <property type="nucleotide sequence ID" value="XM_003028635.1"/>
</dbReference>
<reference evidence="7 8" key="1">
    <citation type="journal article" date="2010" name="Nat. Biotechnol.">
        <title>Genome sequence of the model mushroom Schizophyllum commune.</title>
        <authorList>
            <person name="Ohm R.A."/>
            <person name="de Jong J.F."/>
            <person name="Lugones L.G."/>
            <person name="Aerts A."/>
            <person name="Kothe E."/>
            <person name="Stajich J.E."/>
            <person name="de Vries R.P."/>
            <person name="Record E."/>
            <person name="Levasseur A."/>
            <person name="Baker S.E."/>
            <person name="Bartholomew K.A."/>
            <person name="Coutinho P.M."/>
            <person name="Erdmann S."/>
            <person name="Fowler T.J."/>
            <person name="Gathman A.C."/>
            <person name="Lombard V."/>
            <person name="Henrissat B."/>
            <person name="Knabe N."/>
            <person name="Kuees U."/>
            <person name="Lilly W.W."/>
            <person name="Lindquist E."/>
            <person name="Lucas S."/>
            <person name="Magnuson J.K."/>
            <person name="Piumi F."/>
            <person name="Raudaskoski M."/>
            <person name="Salamov A."/>
            <person name="Schmutz J."/>
            <person name="Schwarze F.W.M.R."/>
            <person name="vanKuyk P.A."/>
            <person name="Horton J.S."/>
            <person name="Grigoriev I.V."/>
            <person name="Woesten H.A.B."/>
        </authorList>
    </citation>
    <scope>NUCLEOTIDE SEQUENCE [LARGE SCALE GENOMIC DNA]</scope>
    <source>
        <strain evidence="8">H4-8 / FGSC 9210</strain>
    </source>
</reference>
<dbReference type="STRING" id="578458.D8QE17"/>